<dbReference type="CDD" id="cd06343">
    <property type="entry name" value="PBP1_ABC_ligand_binding-like"/>
    <property type="match status" value="1"/>
</dbReference>
<dbReference type="Gene3D" id="3.40.50.2300">
    <property type="match status" value="2"/>
</dbReference>
<feature type="domain" description="Leucine-binding protein" evidence="4">
    <location>
        <begin position="38"/>
        <end position="391"/>
    </location>
</feature>
<accession>A0A4S5BR37</accession>
<sequence length="406" mass="44996">MTISRREAMGWLAASASLWASRSAWAQQYDQGASDSVIKIGMPAPYSGPASSYGIIGKINEAYFKMRNDQGGINGRKVEFVTYDDQYNPARSTEVVRRMVEQDGVLAVYGNLGSAANAAVMRYMNMRKVPHIFLAVGAERFAEPEKSPWTMPFMPSYQDEGRTYAQHILKTHPSAKIAVLYQNDDFGKDLLQGLRDGLGDKAKDLLVATASFEVSDPTVDSQIISLHASGADVFVNFATARFAAQAIRKIWDIGWRPQQQYLTYVSAYVKMTLEPAGLEKSNGILAIAFFKDAIQQRWAGDAETQRFLAFMQQYAPNEDIHNSSAVYGYCVSQTMAHVLEQCGDVLTRDNVIKQAASLQNYRPEMLLPGIALNTSATNYWPIQSLQMVQFNGVEFEPVGDTVQLGA</sequence>
<dbReference type="InterPro" id="IPR028082">
    <property type="entry name" value="Peripla_BP_I"/>
</dbReference>
<dbReference type="PANTHER" id="PTHR47235">
    <property type="entry name" value="BLR6548 PROTEIN"/>
    <property type="match status" value="1"/>
</dbReference>
<dbReference type="AlphaFoldDB" id="A0A4S5BR37"/>
<protein>
    <submittedName>
        <fullName evidence="5">Branched-chain amino acid ABC transporter substrate-binding protein</fullName>
    </submittedName>
</protein>
<reference evidence="5 6" key="1">
    <citation type="submission" date="2019-04" db="EMBL/GenBank/DDBJ databases">
        <title>Lampropedia sp YIM MLB12 draf genome.</title>
        <authorList>
            <person name="Wang Y.-X."/>
        </authorList>
    </citation>
    <scope>NUCLEOTIDE SEQUENCE [LARGE SCALE GENOMIC DNA]</scope>
    <source>
        <strain evidence="5 6">YIM MLB12</strain>
    </source>
</reference>
<keyword evidence="6" id="KW-1185">Reference proteome</keyword>
<proteinExistence type="inferred from homology"/>
<dbReference type="Proteomes" id="UP000306236">
    <property type="component" value="Unassembled WGS sequence"/>
</dbReference>
<feature type="chain" id="PRO_5020375566" evidence="3">
    <location>
        <begin position="27"/>
        <end position="406"/>
    </location>
</feature>
<gene>
    <name evidence="5" type="ORF">E8K88_12975</name>
</gene>
<evidence type="ECO:0000256" key="3">
    <source>
        <dbReference type="SAM" id="SignalP"/>
    </source>
</evidence>
<dbReference type="Pfam" id="PF13458">
    <property type="entry name" value="Peripla_BP_6"/>
    <property type="match status" value="1"/>
</dbReference>
<evidence type="ECO:0000259" key="4">
    <source>
        <dbReference type="Pfam" id="PF13458"/>
    </source>
</evidence>
<comment type="similarity">
    <text evidence="1">Belongs to the leucine-binding protein family.</text>
</comment>
<keyword evidence="2 3" id="KW-0732">Signal</keyword>
<dbReference type="PANTHER" id="PTHR47235:SF1">
    <property type="entry name" value="BLR6548 PROTEIN"/>
    <property type="match status" value="1"/>
</dbReference>
<evidence type="ECO:0000313" key="5">
    <source>
        <dbReference type="EMBL" id="THJ32156.1"/>
    </source>
</evidence>
<dbReference type="OrthoDB" id="9777352at2"/>
<dbReference type="InterPro" id="IPR028081">
    <property type="entry name" value="Leu-bd"/>
</dbReference>
<dbReference type="SUPFAM" id="SSF53822">
    <property type="entry name" value="Periplasmic binding protein-like I"/>
    <property type="match status" value="1"/>
</dbReference>
<dbReference type="RefSeq" id="WP_136407101.1">
    <property type="nucleotide sequence ID" value="NZ_JARXRQ010000022.1"/>
</dbReference>
<name>A0A4S5BR37_9BURK</name>
<evidence type="ECO:0000313" key="6">
    <source>
        <dbReference type="Proteomes" id="UP000306236"/>
    </source>
</evidence>
<evidence type="ECO:0000256" key="1">
    <source>
        <dbReference type="ARBA" id="ARBA00010062"/>
    </source>
</evidence>
<evidence type="ECO:0000256" key="2">
    <source>
        <dbReference type="ARBA" id="ARBA00022729"/>
    </source>
</evidence>
<comment type="caution">
    <text evidence="5">The sequence shown here is derived from an EMBL/GenBank/DDBJ whole genome shotgun (WGS) entry which is preliminary data.</text>
</comment>
<dbReference type="EMBL" id="SSWX01000017">
    <property type="protein sequence ID" value="THJ32156.1"/>
    <property type="molecule type" value="Genomic_DNA"/>
</dbReference>
<organism evidence="5 6">
    <name type="scientific">Lampropedia aestuarii</name>
    <dbReference type="NCBI Taxonomy" id="2562762"/>
    <lineage>
        <taxon>Bacteria</taxon>
        <taxon>Pseudomonadati</taxon>
        <taxon>Pseudomonadota</taxon>
        <taxon>Betaproteobacteria</taxon>
        <taxon>Burkholderiales</taxon>
        <taxon>Comamonadaceae</taxon>
        <taxon>Lampropedia</taxon>
    </lineage>
</organism>
<feature type="signal peptide" evidence="3">
    <location>
        <begin position="1"/>
        <end position="26"/>
    </location>
</feature>